<evidence type="ECO:0000259" key="5">
    <source>
        <dbReference type="SMART" id="SM00078"/>
    </source>
</evidence>
<dbReference type="Ensembl" id="ENSELUT00000008845.3">
    <property type="protein sequence ID" value="ENSELUP00000006492.3"/>
    <property type="gene ID" value="ENSELUG00000007370.3"/>
</dbReference>
<dbReference type="Gene3D" id="1.10.100.10">
    <property type="entry name" value="Insulin-like"/>
    <property type="match status" value="1"/>
</dbReference>
<dbReference type="SUPFAM" id="SSF56994">
    <property type="entry name" value="Insulin-like"/>
    <property type="match status" value="1"/>
</dbReference>
<dbReference type="GeneTree" id="ENSGT00970000197275"/>
<evidence type="ECO:0000256" key="1">
    <source>
        <dbReference type="ARBA" id="ARBA00009034"/>
    </source>
</evidence>
<dbReference type="InterPro" id="IPR036438">
    <property type="entry name" value="Insulin-like_sf"/>
</dbReference>
<dbReference type="GO" id="GO:0048009">
    <property type="term" value="P:insulin-like growth factor receptor signaling pathway"/>
    <property type="evidence" value="ECO:0007669"/>
    <property type="project" value="TreeGrafter"/>
</dbReference>
<reference evidence="6" key="2">
    <citation type="submission" date="2020-02" db="EMBL/GenBank/DDBJ databases">
        <title>Esox lucius (northern pike) genome, fEsoLuc1, primary haplotype.</title>
        <authorList>
            <person name="Myers G."/>
            <person name="Karagic N."/>
            <person name="Meyer A."/>
            <person name="Pippel M."/>
            <person name="Reichard M."/>
            <person name="Winkler S."/>
            <person name="Tracey A."/>
            <person name="Sims Y."/>
            <person name="Howe K."/>
            <person name="Rhie A."/>
            <person name="Formenti G."/>
            <person name="Durbin R."/>
            <person name="Fedrigo O."/>
            <person name="Jarvis E.D."/>
        </authorList>
    </citation>
    <scope>NUCLEOTIDE SEQUENCE [LARGE SCALE GENOMIC DNA]</scope>
</reference>
<dbReference type="GO" id="GO:0005159">
    <property type="term" value="F:insulin-like growth factor receptor binding"/>
    <property type="evidence" value="ECO:0007669"/>
    <property type="project" value="TreeGrafter"/>
</dbReference>
<dbReference type="GO" id="GO:0008283">
    <property type="term" value="P:cell population proliferation"/>
    <property type="evidence" value="ECO:0007669"/>
    <property type="project" value="TreeGrafter"/>
</dbReference>
<sequence length="75" mass="8510">KTLQNRQCIKYLFSPLYVCVGSGTRVKGKGIVEQCCLKPCDLQHLESYCAKPKRSRRRAPLTPQQVKVRKLTSSS</sequence>
<evidence type="ECO:0000313" key="6">
    <source>
        <dbReference type="Ensembl" id="ENSELUP00000006492.3"/>
    </source>
</evidence>
<feature type="domain" description="Insulin-like" evidence="5">
    <location>
        <begin position="5"/>
        <end position="49"/>
    </location>
</feature>
<reference evidence="7" key="1">
    <citation type="journal article" date="2014" name="PLoS ONE">
        <title>The genome and linkage map of the northern pike (Esox lucius): conserved synteny revealed between the salmonid sister group and the Neoteleostei.</title>
        <authorList>
            <person name="Rondeau E.B."/>
            <person name="Minkley D.R."/>
            <person name="Leong J.S."/>
            <person name="Messmer A.M."/>
            <person name="Jantzen J.R."/>
            <person name="von Schalburg K.R."/>
            <person name="Lemon C."/>
            <person name="Bird N.H."/>
            <person name="Koop B.F."/>
        </authorList>
    </citation>
    <scope>NUCLEOTIDE SEQUENCE</scope>
</reference>
<dbReference type="Proteomes" id="UP000265140">
    <property type="component" value="Chromosome 12"/>
</dbReference>
<dbReference type="GO" id="GO:0005179">
    <property type="term" value="F:hormone activity"/>
    <property type="evidence" value="ECO:0007669"/>
    <property type="project" value="InterPro"/>
</dbReference>
<comment type="similarity">
    <text evidence="1 3">Belongs to the insulin family.</text>
</comment>
<dbReference type="InterPro" id="IPR022353">
    <property type="entry name" value="Insulin_CS"/>
</dbReference>
<reference evidence="6" key="3">
    <citation type="submission" date="2025-08" db="UniProtKB">
        <authorList>
            <consortium name="Ensembl"/>
        </authorList>
    </citation>
    <scope>IDENTIFICATION</scope>
</reference>
<evidence type="ECO:0000313" key="7">
    <source>
        <dbReference type="Proteomes" id="UP000265140"/>
    </source>
</evidence>
<dbReference type="GO" id="GO:0008284">
    <property type="term" value="P:positive regulation of cell population proliferation"/>
    <property type="evidence" value="ECO:0007669"/>
    <property type="project" value="TreeGrafter"/>
</dbReference>
<dbReference type="GO" id="GO:0051897">
    <property type="term" value="P:positive regulation of phosphatidylinositol 3-kinase/protein kinase B signal transduction"/>
    <property type="evidence" value="ECO:0007669"/>
    <property type="project" value="TreeGrafter"/>
</dbReference>
<reference evidence="6" key="4">
    <citation type="submission" date="2025-09" db="UniProtKB">
        <authorList>
            <consortium name="Ensembl"/>
        </authorList>
    </citation>
    <scope>IDENTIFICATION</scope>
</reference>
<evidence type="ECO:0000256" key="3">
    <source>
        <dbReference type="RuleBase" id="RU000406"/>
    </source>
</evidence>
<feature type="region of interest" description="Disordered" evidence="4">
    <location>
        <begin position="55"/>
        <end position="75"/>
    </location>
</feature>
<evidence type="ECO:0000256" key="4">
    <source>
        <dbReference type="SAM" id="MobiDB-lite"/>
    </source>
</evidence>
<dbReference type="SMART" id="SM00078">
    <property type="entry name" value="IlGF"/>
    <property type="match status" value="1"/>
</dbReference>
<keyword evidence="3" id="KW-0964">Secreted</keyword>
<dbReference type="Pfam" id="PF00049">
    <property type="entry name" value="Insulin"/>
    <property type="match status" value="1"/>
</dbReference>
<organism evidence="6 7">
    <name type="scientific">Esox lucius</name>
    <name type="common">Northern pike</name>
    <dbReference type="NCBI Taxonomy" id="8010"/>
    <lineage>
        <taxon>Eukaryota</taxon>
        <taxon>Metazoa</taxon>
        <taxon>Chordata</taxon>
        <taxon>Craniata</taxon>
        <taxon>Vertebrata</taxon>
        <taxon>Euteleostomi</taxon>
        <taxon>Actinopterygii</taxon>
        <taxon>Neopterygii</taxon>
        <taxon>Teleostei</taxon>
        <taxon>Protacanthopterygii</taxon>
        <taxon>Esociformes</taxon>
        <taxon>Esocidae</taxon>
        <taxon>Esox</taxon>
    </lineage>
</organism>
<name>A0A3P8XPP1_ESOLU</name>
<comment type="subcellular location">
    <subcellularLocation>
        <location evidence="3">Secreted</location>
    </subcellularLocation>
</comment>
<accession>A0A3P8XPP1</accession>
<evidence type="ECO:0000256" key="2">
    <source>
        <dbReference type="ARBA" id="ARBA00023157"/>
    </source>
</evidence>
<dbReference type="Bgee" id="ENSELUG00000007370">
    <property type="expression patterns" value="Expressed in spleen and 15 other cell types or tissues"/>
</dbReference>
<dbReference type="AlphaFoldDB" id="A0A3P8XPP1"/>
<keyword evidence="2" id="KW-1015">Disulfide bond</keyword>
<proteinExistence type="inferred from homology"/>
<dbReference type="PANTHER" id="PTHR46845:SF2">
    <property type="entry name" value="INSULIN-LIKE GROWTH FACTOR 3"/>
    <property type="match status" value="1"/>
</dbReference>
<dbReference type="STRING" id="8010.ENSELUP00000006492"/>
<dbReference type="InParanoid" id="A0A3P8XPP1"/>
<dbReference type="PROSITE" id="PS00262">
    <property type="entry name" value="INSULIN"/>
    <property type="match status" value="1"/>
</dbReference>
<dbReference type="GO" id="GO:0043066">
    <property type="term" value="P:negative regulation of apoptotic process"/>
    <property type="evidence" value="ECO:0007669"/>
    <property type="project" value="TreeGrafter"/>
</dbReference>
<keyword evidence="7" id="KW-1185">Reference proteome</keyword>
<dbReference type="InterPro" id="IPR016179">
    <property type="entry name" value="Insulin-like"/>
</dbReference>
<dbReference type="GO" id="GO:0005615">
    <property type="term" value="C:extracellular space"/>
    <property type="evidence" value="ECO:0007669"/>
    <property type="project" value="TreeGrafter"/>
</dbReference>
<protein>
    <recommendedName>
        <fullName evidence="5">Insulin-like domain-containing protein</fullName>
    </recommendedName>
</protein>
<dbReference type="PANTHER" id="PTHR46845">
    <property type="entry name" value="INSULIN-LIKE GROWTH FACTOR I"/>
    <property type="match status" value="1"/>
</dbReference>